<dbReference type="EMBL" id="ML180318">
    <property type="protein sequence ID" value="THU77876.1"/>
    <property type="molecule type" value="Genomic_DNA"/>
</dbReference>
<dbReference type="Proteomes" id="UP000297245">
    <property type="component" value="Unassembled WGS sequence"/>
</dbReference>
<protein>
    <recommendedName>
        <fullName evidence="7">Zn(2)-C6 fungal-type domain-containing protein</fullName>
    </recommendedName>
</protein>
<dbReference type="GO" id="GO:0000976">
    <property type="term" value="F:transcription cis-regulatory region binding"/>
    <property type="evidence" value="ECO:0007669"/>
    <property type="project" value="TreeGrafter"/>
</dbReference>
<evidence type="ECO:0000259" key="7">
    <source>
        <dbReference type="PROSITE" id="PS50048"/>
    </source>
</evidence>
<keyword evidence="3" id="KW-0238">DNA-binding</keyword>
<dbReference type="PANTHER" id="PTHR31845:SF17">
    <property type="entry name" value="ZN(II)2CYS6 TRANSCRIPTION FACTOR (EUROFUNG)"/>
    <property type="match status" value="1"/>
</dbReference>
<dbReference type="InterPro" id="IPR001138">
    <property type="entry name" value="Zn2Cys6_DnaBD"/>
</dbReference>
<feature type="transmembrane region" description="Helical" evidence="6">
    <location>
        <begin position="482"/>
        <end position="502"/>
    </location>
</feature>
<feature type="domain" description="Zn(2)-C6 fungal-type" evidence="7">
    <location>
        <begin position="12"/>
        <end position="51"/>
    </location>
</feature>
<evidence type="ECO:0000256" key="3">
    <source>
        <dbReference type="ARBA" id="ARBA00023125"/>
    </source>
</evidence>
<keyword evidence="2" id="KW-0805">Transcription regulation</keyword>
<dbReference type="CDD" id="cd00067">
    <property type="entry name" value="GAL4"/>
    <property type="match status" value="1"/>
</dbReference>
<keyword evidence="6" id="KW-1133">Transmembrane helix</keyword>
<evidence type="ECO:0000256" key="6">
    <source>
        <dbReference type="SAM" id="Phobius"/>
    </source>
</evidence>
<dbReference type="GO" id="GO:0008270">
    <property type="term" value="F:zinc ion binding"/>
    <property type="evidence" value="ECO:0007669"/>
    <property type="project" value="InterPro"/>
</dbReference>
<keyword evidence="5" id="KW-0539">Nucleus</keyword>
<gene>
    <name evidence="8" type="ORF">K435DRAFT_973777</name>
</gene>
<accession>A0A4S8KQ71</accession>
<reference evidence="8 9" key="1">
    <citation type="journal article" date="2019" name="Nat. Ecol. Evol.">
        <title>Megaphylogeny resolves global patterns of mushroom evolution.</title>
        <authorList>
            <person name="Varga T."/>
            <person name="Krizsan K."/>
            <person name="Foldi C."/>
            <person name="Dima B."/>
            <person name="Sanchez-Garcia M."/>
            <person name="Sanchez-Ramirez S."/>
            <person name="Szollosi G.J."/>
            <person name="Szarkandi J.G."/>
            <person name="Papp V."/>
            <person name="Albert L."/>
            <person name="Andreopoulos W."/>
            <person name="Angelini C."/>
            <person name="Antonin V."/>
            <person name="Barry K.W."/>
            <person name="Bougher N.L."/>
            <person name="Buchanan P."/>
            <person name="Buyck B."/>
            <person name="Bense V."/>
            <person name="Catcheside P."/>
            <person name="Chovatia M."/>
            <person name="Cooper J."/>
            <person name="Damon W."/>
            <person name="Desjardin D."/>
            <person name="Finy P."/>
            <person name="Geml J."/>
            <person name="Haridas S."/>
            <person name="Hughes K."/>
            <person name="Justo A."/>
            <person name="Karasinski D."/>
            <person name="Kautmanova I."/>
            <person name="Kiss B."/>
            <person name="Kocsube S."/>
            <person name="Kotiranta H."/>
            <person name="LaButti K.M."/>
            <person name="Lechner B.E."/>
            <person name="Liimatainen K."/>
            <person name="Lipzen A."/>
            <person name="Lukacs Z."/>
            <person name="Mihaltcheva S."/>
            <person name="Morgado L.N."/>
            <person name="Niskanen T."/>
            <person name="Noordeloos M.E."/>
            <person name="Ohm R.A."/>
            <person name="Ortiz-Santana B."/>
            <person name="Ovrebo C."/>
            <person name="Racz N."/>
            <person name="Riley R."/>
            <person name="Savchenko A."/>
            <person name="Shiryaev A."/>
            <person name="Soop K."/>
            <person name="Spirin V."/>
            <person name="Szebenyi C."/>
            <person name="Tomsovsky M."/>
            <person name="Tulloss R.E."/>
            <person name="Uehling J."/>
            <person name="Grigoriev I.V."/>
            <person name="Vagvolgyi C."/>
            <person name="Papp T."/>
            <person name="Martin F.M."/>
            <person name="Miettinen O."/>
            <person name="Hibbett D.S."/>
            <person name="Nagy L.G."/>
        </authorList>
    </citation>
    <scope>NUCLEOTIDE SEQUENCE [LARGE SCALE GENOMIC DNA]</scope>
    <source>
        <strain evidence="8 9">CBS 962.96</strain>
    </source>
</reference>
<dbReference type="PANTHER" id="PTHR31845">
    <property type="entry name" value="FINGER DOMAIN PROTEIN, PUTATIVE-RELATED"/>
    <property type="match status" value="1"/>
</dbReference>
<dbReference type="CDD" id="cd12148">
    <property type="entry name" value="fungal_TF_MHR"/>
    <property type="match status" value="1"/>
</dbReference>
<dbReference type="GO" id="GO:0005634">
    <property type="term" value="C:nucleus"/>
    <property type="evidence" value="ECO:0007669"/>
    <property type="project" value="UniProtKB-SubCell"/>
</dbReference>
<comment type="subcellular location">
    <subcellularLocation>
        <location evidence="1">Nucleus</location>
    </subcellularLocation>
</comment>
<evidence type="ECO:0000256" key="2">
    <source>
        <dbReference type="ARBA" id="ARBA00023015"/>
    </source>
</evidence>
<name>A0A4S8KQ71_DENBC</name>
<proteinExistence type="predicted"/>
<dbReference type="SUPFAM" id="SSF57701">
    <property type="entry name" value="Zn2/Cys6 DNA-binding domain"/>
    <property type="match status" value="1"/>
</dbReference>
<organism evidence="8 9">
    <name type="scientific">Dendrothele bispora (strain CBS 962.96)</name>
    <dbReference type="NCBI Taxonomy" id="1314807"/>
    <lineage>
        <taxon>Eukaryota</taxon>
        <taxon>Fungi</taxon>
        <taxon>Dikarya</taxon>
        <taxon>Basidiomycota</taxon>
        <taxon>Agaricomycotina</taxon>
        <taxon>Agaricomycetes</taxon>
        <taxon>Agaricomycetidae</taxon>
        <taxon>Agaricales</taxon>
        <taxon>Agaricales incertae sedis</taxon>
        <taxon>Dendrothele</taxon>
    </lineage>
</organism>
<dbReference type="GO" id="GO:0000981">
    <property type="term" value="F:DNA-binding transcription factor activity, RNA polymerase II-specific"/>
    <property type="evidence" value="ECO:0007669"/>
    <property type="project" value="InterPro"/>
</dbReference>
<dbReference type="InterPro" id="IPR051089">
    <property type="entry name" value="prtT"/>
</dbReference>
<keyword evidence="4" id="KW-0804">Transcription</keyword>
<dbReference type="Gene3D" id="4.10.240.10">
    <property type="entry name" value="Zn(2)-C6 fungal-type DNA-binding domain"/>
    <property type="match status" value="1"/>
</dbReference>
<keyword evidence="6" id="KW-0812">Transmembrane</keyword>
<sequence>MRRATKPKNVPACSSCRKLKVRCEILDDLTQASLQNVRCHRCKTLKIQCSYESMDRSIFRTGPAKMTTSLVPTVSIPKIPAPNPAPLIRELSTVIARSSTGQTVVDMDSLPTHIWQFYRGSTGDWHYGGIFHYEDSLDWAHPLGAIQQLSDRYNASVASVVTRPRILAAATSRSASGIDRLDEILSPEQIKHLLEIFEEKYVPWLNFSLIRNETNPSNSPEPSSSSSNITFINSTSTLDLICCTIASRHLRPSVRSVVAPKLEAAAEDAVSEILFHPVLSESIESIQSLLILALWAPICGGSGSNRRDGHLLLVSAISMAKNIRLDEAPERLSALEYLGSLGHTFDEVQMADTANKARLWLSLTNADSLLCVGHGRNTYASRFRSSTSTSLFPMPTPSSPTLPTGLSEARDTRLDLFGQILDATEAGLKVPLNSLEDVPKWYNDIHEALQRLGHLERLITPLPVVSDHDTFYFRMLVILYRACRLLVLYHATFSARMLFMYAGRTLNLSIFEGIIPHNLDILMIWSKDAFHTTEANLISLLEVDVSLLGTSPDITFHIISLIVTYLVSYKFYVFNLRYKASPFTHDSVNAKCIARCIGVLNTAAYSEDHPAVRCARLIEGVQALWENREEMFKLGDAPVLRPEDRFRVTSKKPGYYKDQSTMQEAFYETVEKNLEMLYKPAGPS</sequence>
<keyword evidence="9" id="KW-1185">Reference proteome</keyword>
<dbReference type="OrthoDB" id="2595934at2759"/>
<keyword evidence="6" id="KW-0472">Membrane</keyword>
<dbReference type="PROSITE" id="PS50048">
    <property type="entry name" value="ZN2_CY6_FUNGAL_2"/>
    <property type="match status" value="1"/>
</dbReference>
<dbReference type="AlphaFoldDB" id="A0A4S8KQ71"/>
<evidence type="ECO:0000313" key="8">
    <source>
        <dbReference type="EMBL" id="THU77876.1"/>
    </source>
</evidence>
<evidence type="ECO:0000256" key="4">
    <source>
        <dbReference type="ARBA" id="ARBA00023163"/>
    </source>
</evidence>
<evidence type="ECO:0000256" key="5">
    <source>
        <dbReference type="ARBA" id="ARBA00023242"/>
    </source>
</evidence>
<evidence type="ECO:0000313" key="9">
    <source>
        <dbReference type="Proteomes" id="UP000297245"/>
    </source>
</evidence>
<dbReference type="InterPro" id="IPR036864">
    <property type="entry name" value="Zn2-C6_fun-type_DNA-bd_sf"/>
</dbReference>
<feature type="transmembrane region" description="Helical" evidence="6">
    <location>
        <begin position="554"/>
        <end position="573"/>
    </location>
</feature>
<evidence type="ECO:0000256" key="1">
    <source>
        <dbReference type="ARBA" id="ARBA00004123"/>
    </source>
</evidence>